<dbReference type="GeneID" id="19149348"/>
<name>W6YGC1_COCC2</name>
<accession>W6YGC1</accession>
<sequence>MADELRNIITTTYFTTIISSAFSNSFNTTDYLSRTRLFYHNNQSINFPLTTITMQFTTILAATLFAISTSAATLAARAPIQPGVATFSHSKRALELTAEIAAMEKRGQSAACTICTFGCGTGGDLEACDCCADGGACIDDGSCNI</sequence>
<proteinExistence type="predicted"/>
<dbReference type="HOGENOM" id="CLU_1786525_0_0_1"/>
<dbReference type="AlphaFoldDB" id="W6YGC1"/>
<protein>
    <submittedName>
        <fullName evidence="1">Uncharacterized protein</fullName>
    </submittedName>
</protein>
<dbReference type="RefSeq" id="XP_007711110.1">
    <property type="nucleotide sequence ID" value="XM_007712920.1"/>
</dbReference>
<gene>
    <name evidence="1" type="ORF">COCCADRAFT_4083</name>
</gene>
<dbReference type="OrthoDB" id="10393909at2759"/>
<evidence type="ECO:0000313" key="1">
    <source>
        <dbReference type="EMBL" id="EUC34554.1"/>
    </source>
</evidence>
<dbReference type="KEGG" id="bze:COCCADRAFT_4083"/>
<dbReference type="Proteomes" id="UP000053841">
    <property type="component" value="Unassembled WGS sequence"/>
</dbReference>
<reference evidence="1 2" key="1">
    <citation type="journal article" date="2013" name="PLoS Genet.">
        <title>Comparative genome structure, secondary metabolite, and effector coding capacity across Cochliobolus pathogens.</title>
        <authorList>
            <person name="Condon B.J."/>
            <person name="Leng Y."/>
            <person name="Wu D."/>
            <person name="Bushley K.E."/>
            <person name="Ohm R.A."/>
            <person name="Otillar R."/>
            <person name="Martin J."/>
            <person name="Schackwitz W."/>
            <person name="Grimwood J."/>
            <person name="MohdZainudin N."/>
            <person name="Xue C."/>
            <person name="Wang R."/>
            <person name="Manning V.A."/>
            <person name="Dhillon B."/>
            <person name="Tu Z.J."/>
            <person name="Steffenson B.J."/>
            <person name="Salamov A."/>
            <person name="Sun H."/>
            <person name="Lowry S."/>
            <person name="LaButti K."/>
            <person name="Han J."/>
            <person name="Copeland A."/>
            <person name="Lindquist E."/>
            <person name="Barry K."/>
            <person name="Schmutz J."/>
            <person name="Baker S.E."/>
            <person name="Ciuffetti L.M."/>
            <person name="Grigoriev I.V."/>
            <person name="Zhong S."/>
            <person name="Turgeon B.G."/>
        </authorList>
    </citation>
    <scope>NUCLEOTIDE SEQUENCE [LARGE SCALE GENOMIC DNA]</scope>
    <source>
        <strain evidence="1 2">26-R-13</strain>
    </source>
</reference>
<dbReference type="EMBL" id="KI964589">
    <property type="protein sequence ID" value="EUC34554.1"/>
    <property type="molecule type" value="Genomic_DNA"/>
</dbReference>
<evidence type="ECO:0000313" key="2">
    <source>
        <dbReference type="Proteomes" id="UP000053841"/>
    </source>
</evidence>
<organism evidence="1 2">
    <name type="scientific">Cochliobolus carbonum (strain 26-R-13)</name>
    <name type="common">Maize leaf spot fungus</name>
    <name type="synonym">Bipolaris zeicola</name>
    <dbReference type="NCBI Taxonomy" id="930089"/>
    <lineage>
        <taxon>Eukaryota</taxon>
        <taxon>Fungi</taxon>
        <taxon>Dikarya</taxon>
        <taxon>Ascomycota</taxon>
        <taxon>Pezizomycotina</taxon>
        <taxon>Dothideomycetes</taxon>
        <taxon>Pleosporomycetidae</taxon>
        <taxon>Pleosporales</taxon>
        <taxon>Pleosporineae</taxon>
        <taxon>Pleosporaceae</taxon>
        <taxon>Bipolaris</taxon>
    </lineage>
</organism>
<keyword evidence="2" id="KW-1185">Reference proteome</keyword>